<dbReference type="InterPro" id="IPR010998">
    <property type="entry name" value="Integrase_recombinase_N"/>
</dbReference>
<dbReference type="GO" id="GO:0015074">
    <property type="term" value="P:DNA integration"/>
    <property type="evidence" value="ECO:0007669"/>
    <property type="project" value="UniProtKB-KW"/>
</dbReference>
<dbReference type="InterPro" id="IPR011010">
    <property type="entry name" value="DNA_brk_join_enz"/>
</dbReference>
<dbReference type="CDD" id="cd01189">
    <property type="entry name" value="INT_ICEBs1_C_like"/>
    <property type="match status" value="1"/>
</dbReference>
<evidence type="ECO:0000256" key="1">
    <source>
        <dbReference type="ARBA" id="ARBA00008857"/>
    </source>
</evidence>
<evidence type="ECO:0000256" key="3">
    <source>
        <dbReference type="ARBA" id="ARBA00023125"/>
    </source>
</evidence>
<dbReference type="Pfam" id="PF14659">
    <property type="entry name" value="Phage_int_SAM_3"/>
    <property type="match status" value="1"/>
</dbReference>
<dbReference type="InterPro" id="IPR050090">
    <property type="entry name" value="Tyrosine_recombinase_XerCD"/>
</dbReference>
<evidence type="ECO:0000259" key="5">
    <source>
        <dbReference type="PROSITE" id="PS51898"/>
    </source>
</evidence>
<dbReference type="GO" id="GO:0003677">
    <property type="term" value="F:DNA binding"/>
    <property type="evidence" value="ECO:0007669"/>
    <property type="project" value="UniProtKB-KW"/>
</dbReference>
<proteinExistence type="inferred from homology"/>
<dbReference type="InterPro" id="IPR004107">
    <property type="entry name" value="Integrase_SAM-like_N"/>
</dbReference>
<dbReference type="PROSITE" id="PS51898">
    <property type="entry name" value="TYR_RECOMBINASE"/>
    <property type="match status" value="1"/>
</dbReference>
<organism evidence="6 7">
    <name type="scientific">Enterococcus durans</name>
    <dbReference type="NCBI Taxonomy" id="53345"/>
    <lineage>
        <taxon>Bacteria</taxon>
        <taxon>Bacillati</taxon>
        <taxon>Bacillota</taxon>
        <taxon>Bacilli</taxon>
        <taxon>Lactobacillales</taxon>
        <taxon>Enterococcaceae</taxon>
        <taxon>Enterococcus</taxon>
    </lineage>
</organism>
<protein>
    <recommendedName>
        <fullName evidence="5">Tyr recombinase domain-containing protein</fullName>
    </recommendedName>
</protein>
<evidence type="ECO:0000313" key="6">
    <source>
        <dbReference type="EMBL" id="RCA10912.1"/>
    </source>
</evidence>
<keyword evidence="4" id="KW-0233">DNA recombination</keyword>
<dbReference type="Proteomes" id="UP000252797">
    <property type="component" value="Unassembled WGS sequence"/>
</dbReference>
<dbReference type="SUPFAM" id="SSF56349">
    <property type="entry name" value="DNA breaking-rejoining enzymes"/>
    <property type="match status" value="1"/>
</dbReference>
<accession>A0A367CEX5</accession>
<comment type="similarity">
    <text evidence="1">Belongs to the 'phage' integrase family.</text>
</comment>
<dbReference type="STRING" id="53345.LIU_09595"/>
<dbReference type="PANTHER" id="PTHR30349:SF64">
    <property type="entry name" value="PROPHAGE INTEGRASE INTD-RELATED"/>
    <property type="match status" value="1"/>
</dbReference>
<feature type="domain" description="Tyr recombinase" evidence="5">
    <location>
        <begin position="199"/>
        <end position="453"/>
    </location>
</feature>
<keyword evidence="2" id="KW-0229">DNA integration</keyword>
<dbReference type="Gene3D" id="1.10.150.130">
    <property type="match status" value="1"/>
</dbReference>
<dbReference type="Gene3D" id="1.10.443.10">
    <property type="entry name" value="Intergrase catalytic core"/>
    <property type="match status" value="1"/>
</dbReference>
<dbReference type="RefSeq" id="WP_113845763.1">
    <property type="nucleotide sequence ID" value="NZ_LEPB01000004.1"/>
</dbReference>
<dbReference type="InterPro" id="IPR002104">
    <property type="entry name" value="Integrase_catalytic"/>
</dbReference>
<evidence type="ECO:0000313" key="7">
    <source>
        <dbReference type="Proteomes" id="UP000252797"/>
    </source>
</evidence>
<gene>
    <name evidence="6" type="ORF">EA71_01665</name>
</gene>
<reference evidence="6 7" key="1">
    <citation type="submission" date="2015-06" db="EMBL/GenBank/DDBJ databases">
        <title>The Genome Sequence of Enterococcus durans 4EA1.</title>
        <authorList>
            <consortium name="The Broad Institute Genomics Platform"/>
            <consortium name="The Broad Institute Genome Sequencing Center for Infectious Disease"/>
            <person name="Earl A.M."/>
            <person name="Van Tyne D."/>
            <person name="Lebreton F."/>
            <person name="Saavedra J.T."/>
            <person name="Gilmore M.S."/>
            <person name="Manson Mcguire A."/>
            <person name="Clock S."/>
            <person name="Crupain M."/>
            <person name="Rangan U."/>
            <person name="Young S."/>
            <person name="Abouelleil A."/>
            <person name="Cao P."/>
            <person name="Chapman S.B."/>
            <person name="Griggs A."/>
            <person name="Priest M."/>
            <person name="Shea T."/>
            <person name="Wortman J."/>
            <person name="Nusbaum C."/>
            <person name="Birren B."/>
        </authorList>
    </citation>
    <scope>NUCLEOTIDE SEQUENCE [LARGE SCALE GENOMIC DNA]</scope>
    <source>
        <strain evidence="6 7">4EA1</strain>
    </source>
</reference>
<evidence type="ECO:0000256" key="4">
    <source>
        <dbReference type="ARBA" id="ARBA00023172"/>
    </source>
</evidence>
<dbReference type="PANTHER" id="PTHR30349">
    <property type="entry name" value="PHAGE INTEGRASE-RELATED"/>
    <property type="match status" value="1"/>
</dbReference>
<dbReference type="AlphaFoldDB" id="A0A367CEX5"/>
<name>A0A367CEX5_9ENTE</name>
<dbReference type="GO" id="GO:0006310">
    <property type="term" value="P:DNA recombination"/>
    <property type="evidence" value="ECO:0007669"/>
    <property type="project" value="UniProtKB-KW"/>
</dbReference>
<evidence type="ECO:0000256" key="2">
    <source>
        <dbReference type="ARBA" id="ARBA00022908"/>
    </source>
</evidence>
<dbReference type="Pfam" id="PF00589">
    <property type="entry name" value="Phage_integrase"/>
    <property type="match status" value="1"/>
</dbReference>
<comment type="caution">
    <text evidence="6">The sequence shown here is derived from an EMBL/GenBank/DDBJ whole genome shotgun (WGS) entry which is preliminary data.</text>
</comment>
<sequence>MLRSSELKQYLRSSYTTIDKKSYLRTFQAYYDPIKGKTRKKSVNWKAKGFKSEKQALRYLKKQIEKELKKDSMFSDANHCETFRELTILWLKAWSPTVRQTTVHYQKEILARYLCPYFTDDLRLKQLTPLFVEGAWADILAIRSKQTKKFLEKATLEKIRSLLKQILAYGYRHDLVLFDLNKIVLKIPNDRKIPAVHRRKKKFLEKEEISILFQAINEKYETNNENNKMGKLYLDVVEFLIRNGLRIGELSALTVEKVHFSAKKLLIDEGVVAAGRTIEQYIRNPPKTISSIREIDLDDRSLAIIRNRIQINEARQKEVKQRENGTFIRTYQRKNQTAYHKKVKAAENFLFSNTIFQTQNGTPVVYHSFNEFMNGRGNNKKPVKCVKDILREKYPEFNKHVTTHTFRYTHISLLAEANVPIKAIMDRVGHANMKTTLEIYNQVTNATKEKVIQEVDSWIF</sequence>
<dbReference type="EMBL" id="LEPB01000004">
    <property type="protein sequence ID" value="RCA10912.1"/>
    <property type="molecule type" value="Genomic_DNA"/>
</dbReference>
<keyword evidence="3" id="KW-0238">DNA-binding</keyword>
<dbReference type="InterPro" id="IPR013762">
    <property type="entry name" value="Integrase-like_cat_sf"/>
</dbReference>